<keyword evidence="2" id="KW-1185">Reference proteome</keyword>
<protein>
    <submittedName>
        <fullName evidence="1">Uncharacterized protein</fullName>
    </submittedName>
</protein>
<proteinExistence type="predicted"/>
<dbReference type="RefSeq" id="WP_123639067.1">
    <property type="nucleotide sequence ID" value="NZ_RJUK01000002.1"/>
</dbReference>
<dbReference type="Proteomes" id="UP000273643">
    <property type="component" value="Unassembled WGS sequence"/>
</dbReference>
<organism evidence="1 2">
    <name type="scientific">Marinimicrobium koreense</name>
    <dbReference type="NCBI Taxonomy" id="306545"/>
    <lineage>
        <taxon>Bacteria</taxon>
        <taxon>Pseudomonadati</taxon>
        <taxon>Pseudomonadota</taxon>
        <taxon>Gammaproteobacteria</taxon>
        <taxon>Cellvibrionales</taxon>
        <taxon>Cellvibrionaceae</taxon>
        <taxon>Marinimicrobium</taxon>
    </lineage>
</organism>
<accession>A0A3N1NQG6</accession>
<reference evidence="1 2" key="1">
    <citation type="submission" date="2018-11" db="EMBL/GenBank/DDBJ databases">
        <title>Genomic Encyclopedia of Type Strains, Phase IV (KMG-IV): sequencing the most valuable type-strain genomes for metagenomic binning, comparative biology and taxonomic classification.</title>
        <authorList>
            <person name="Goeker M."/>
        </authorList>
    </citation>
    <scope>NUCLEOTIDE SEQUENCE [LARGE SCALE GENOMIC DNA]</scope>
    <source>
        <strain evidence="1 2">DSM 16974</strain>
    </source>
</reference>
<dbReference type="AlphaFoldDB" id="A0A3N1NQG6"/>
<evidence type="ECO:0000313" key="2">
    <source>
        <dbReference type="Proteomes" id="UP000273643"/>
    </source>
</evidence>
<dbReference type="EMBL" id="RJUK01000002">
    <property type="protein sequence ID" value="ROQ18435.1"/>
    <property type="molecule type" value="Genomic_DNA"/>
</dbReference>
<sequence length="153" mass="17499">MGTLFAFLIGAFLGVVVTASLYRSRDSRNVCNAIASVQRYLETDDLKPLDKMTGKLKLHLDLINEADELVVRSEWARQQKNRFVAQAVKIIRLRNKGEAKEQQERLIQAQKGLKQSGQYLLGYFQFPSFLWLRATIARLPMDTRKQVAALRTS</sequence>
<comment type="caution">
    <text evidence="1">The sequence shown here is derived from an EMBL/GenBank/DDBJ whole genome shotgun (WGS) entry which is preliminary data.</text>
</comment>
<dbReference type="OrthoDB" id="9950610at2"/>
<evidence type="ECO:0000313" key="1">
    <source>
        <dbReference type="EMBL" id="ROQ18435.1"/>
    </source>
</evidence>
<name>A0A3N1NQG6_9GAMM</name>
<gene>
    <name evidence="1" type="ORF">EDC38_2661</name>
</gene>